<keyword evidence="8" id="KW-1185">Reference proteome</keyword>
<evidence type="ECO:0000256" key="1">
    <source>
        <dbReference type="ARBA" id="ARBA00009437"/>
    </source>
</evidence>
<evidence type="ECO:0000313" key="7">
    <source>
        <dbReference type="EMBL" id="ELR63943.1"/>
    </source>
</evidence>
<sequence>MNIRDLEYLVALSEHQHFRKAAEACFVSQPTLSGQIRKLEDELGVALLERSSRRVLFTDAGLSLVAQAQKVLMEIKVFTELASQQGEAMAGPLHIGFIPTVGPYLLPHIIPLLKEAFPKLELFLHEAQTHQLVEQLETGKLDCIILAAVKETEQFKEIPLYHEPMVLAVPDEHPWAGQEELAMEALNGETLLMLGDGHCLRDQAMGFCFAAGAREDGSFKATSLETLRNMVAAGSGITLLPKLATPGEKSRDGISYIKACEPVPTRLITLAYRPGSPLRARYEKIAQTIHDHLAERLALE</sequence>
<protein>
    <submittedName>
        <fullName evidence="7">Hydrogen peroxidase</fullName>
    </submittedName>
</protein>
<dbReference type="GO" id="GO:0003677">
    <property type="term" value="F:DNA binding"/>
    <property type="evidence" value="ECO:0007669"/>
    <property type="project" value="UniProtKB-KW"/>
</dbReference>
<evidence type="ECO:0000313" key="8">
    <source>
        <dbReference type="Proteomes" id="UP000011134"/>
    </source>
</evidence>
<accession>L8J6X2</accession>
<keyword evidence="3" id="KW-0238">DNA-binding</keyword>
<dbReference type="SUPFAM" id="SSF46785">
    <property type="entry name" value="Winged helix' DNA-binding domain"/>
    <property type="match status" value="1"/>
</dbReference>
<keyword evidence="2" id="KW-0805">Transcription regulation</keyword>
<dbReference type="PATRIC" id="fig|1056511.3.peg.3946"/>
<dbReference type="FunFam" id="1.10.10.10:FF:000001">
    <property type="entry name" value="LysR family transcriptional regulator"/>
    <property type="match status" value="1"/>
</dbReference>
<dbReference type="AlphaFoldDB" id="L8J6X2"/>
<dbReference type="Gene3D" id="1.10.10.10">
    <property type="entry name" value="Winged helix-like DNA-binding domain superfamily/Winged helix DNA-binding domain"/>
    <property type="match status" value="1"/>
</dbReference>
<dbReference type="InterPro" id="IPR000847">
    <property type="entry name" value="LysR_HTH_N"/>
</dbReference>
<comment type="caution">
    <text evidence="7">The sequence shown here is derived from an EMBL/GenBank/DDBJ whole genome shotgun (WGS) entry which is preliminary data.</text>
</comment>
<keyword evidence="5" id="KW-0804">Transcription</keyword>
<evidence type="ECO:0000259" key="6">
    <source>
        <dbReference type="PROSITE" id="PS50931"/>
    </source>
</evidence>
<comment type="similarity">
    <text evidence="1">Belongs to the LysR transcriptional regulatory family.</text>
</comment>
<dbReference type="FunFam" id="3.40.190.10:FF:000027">
    <property type="entry name" value="DNA-binding transcriptional regulator OxyR"/>
    <property type="match status" value="1"/>
</dbReference>
<dbReference type="PANTHER" id="PTHR30346:SF26">
    <property type="entry name" value="HYDROGEN PEROXIDE-INDUCIBLE GENES ACTIVATOR"/>
    <property type="match status" value="1"/>
</dbReference>
<dbReference type="NCBIfam" id="NF008361">
    <property type="entry name" value="PRK11151.1"/>
    <property type="match status" value="1"/>
</dbReference>
<dbReference type="GO" id="GO:0032993">
    <property type="term" value="C:protein-DNA complex"/>
    <property type="evidence" value="ECO:0007669"/>
    <property type="project" value="TreeGrafter"/>
</dbReference>
<dbReference type="Pfam" id="PF03466">
    <property type="entry name" value="LysR_substrate"/>
    <property type="match status" value="1"/>
</dbReference>
<proteinExistence type="inferred from homology"/>
<dbReference type="SUPFAM" id="SSF53850">
    <property type="entry name" value="Periplasmic binding protein-like II"/>
    <property type="match status" value="1"/>
</dbReference>
<evidence type="ECO:0000256" key="4">
    <source>
        <dbReference type="ARBA" id="ARBA00023159"/>
    </source>
</evidence>
<dbReference type="InterPro" id="IPR005119">
    <property type="entry name" value="LysR_subst-bd"/>
</dbReference>
<dbReference type="GO" id="GO:0004601">
    <property type="term" value="F:peroxidase activity"/>
    <property type="evidence" value="ECO:0007669"/>
    <property type="project" value="UniProtKB-KW"/>
</dbReference>
<dbReference type="GO" id="GO:0003700">
    <property type="term" value="F:DNA-binding transcription factor activity"/>
    <property type="evidence" value="ECO:0007669"/>
    <property type="project" value="InterPro"/>
</dbReference>
<dbReference type="PANTHER" id="PTHR30346">
    <property type="entry name" value="TRANSCRIPTIONAL DUAL REGULATOR HCAR-RELATED"/>
    <property type="match status" value="1"/>
</dbReference>
<dbReference type="RefSeq" id="WP_007469300.1">
    <property type="nucleotide sequence ID" value="NZ_AMZO01000033.1"/>
</dbReference>
<dbReference type="PROSITE" id="PS50931">
    <property type="entry name" value="HTH_LYSR"/>
    <property type="match status" value="1"/>
</dbReference>
<dbReference type="InterPro" id="IPR036388">
    <property type="entry name" value="WH-like_DNA-bd_sf"/>
</dbReference>
<feature type="domain" description="HTH lysR-type" evidence="6">
    <location>
        <begin position="1"/>
        <end position="58"/>
    </location>
</feature>
<evidence type="ECO:0000256" key="5">
    <source>
        <dbReference type="ARBA" id="ARBA00023163"/>
    </source>
</evidence>
<keyword evidence="7" id="KW-0560">Oxidoreductase</keyword>
<keyword evidence="4" id="KW-0010">Activator</keyword>
<dbReference type="Proteomes" id="UP000011134">
    <property type="component" value="Unassembled WGS sequence"/>
</dbReference>
<reference evidence="7 8" key="1">
    <citation type="submission" date="2012-12" db="EMBL/GenBank/DDBJ databases">
        <title>Genome Assembly of Photobacterium sp. AK15.</title>
        <authorList>
            <person name="Khatri I."/>
            <person name="Vaidya B."/>
            <person name="Srinivas T.N.R."/>
            <person name="Subramanian S."/>
            <person name="Pinnaka A."/>
        </authorList>
    </citation>
    <scope>NUCLEOTIDE SEQUENCE [LARGE SCALE GENOMIC DNA]</scope>
    <source>
        <strain evidence="7 8">AK15</strain>
    </source>
</reference>
<dbReference type="OrthoDB" id="9775392at2"/>
<dbReference type="PRINTS" id="PR00039">
    <property type="entry name" value="HTHLYSR"/>
</dbReference>
<keyword evidence="7" id="KW-0575">Peroxidase</keyword>
<evidence type="ECO:0000256" key="2">
    <source>
        <dbReference type="ARBA" id="ARBA00023015"/>
    </source>
</evidence>
<dbReference type="Gene3D" id="3.40.190.10">
    <property type="entry name" value="Periplasmic binding protein-like II"/>
    <property type="match status" value="2"/>
</dbReference>
<dbReference type="InterPro" id="IPR036390">
    <property type="entry name" value="WH_DNA-bd_sf"/>
</dbReference>
<dbReference type="EMBL" id="AMZO01000033">
    <property type="protein sequence ID" value="ELR63943.1"/>
    <property type="molecule type" value="Genomic_DNA"/>
</dbReference>
<dbReference type="Pfam" id="PF00126">
    <property type="entry name" value="HTH_1"/>
    <property type="match status" value="1"/>
</dbReference>
<dbReference type="CDD" id="cd08411">
    <property type="entry name" value="PBP2_OxyR"/>
    <property type="match status" value="1"/>
</dbReference>
<organism evidence="7 8">
    <name type="scientific">Photobacterium marinum</name>
    <dbReference type="NCBI Taxonomy" id="1056511"/>
    <lineage>
        <taxon>Bacteria</taxon>
        <taxon>Pseudomonadati</taxon>
        <taxon>Pseudomonadota</taxon>
        <taxon>Gammaproteobacteria</taxon>
        <taxon>Vibrionales</taxon>
        <taxon>Vibrionaceae</taxon>
        <taxon>Photobacterium</taxon>
    </lineage>
</organism>
<evidence type="ECO:0000256" key="3">
    <source>
        <dbReference type="ARBA" id="ARBA00023125"/>
    </source>
</evidence>
<name>L8J6X2_9GAMM</name>
<gene>
    <name evidence="7" type="ORF">C942_03022</name>
</gene>